<dbReference type="InterPro" id="IPR011990">
    <property type="entry name" value="TPR-like_helical_dom_sf"/>
</dbReference>
<evidence type="ECO:0000256" key="1">
    <source>
        <dbReference type="ARBA" id="ARBA00004442"/>
    </source>
</evidence>
<keyword evidence="4" id="KW-0472">Membrane</keyword>
<dbReference type="EMBL" id="QLLQ01000013">
    <property type="protein sequence ID" value="RAJ20977.1"/>
    <property type="molecule type" value="Genomic_DNA"/>
</dbReference>
<dbReference type="Proteomes" id="UP000248987">
    <property type="component" value="Unassembled WGS sequence"/>
</dbReference>
<keyword evidence="5" id="KW-0998">Cell outer membrane</keyword>
<accession>A0A327S5I4</accession>
<dbReference type="PROSITE" id="PS51257">
    <property type="entry name" value="PROKAR_LIPOPROTEIN"/>
    <property type="match status" value="1"/>
</dbReference>
<evidence type="ECO:0000256" key="5">
    <source>
        <dbReference type="ARBA" id="ARBA00023237"/>
    </source>
</evidence>
<evidence type="ECO:0000313" key="8">
    <source>
        <dbReference type="EMBL" id="RAJ20977.1"/>
    </source>
</evidence>
<proteinExistence type="inferred from homology"/>
<comment type="subcellular location">
    <subcellularLocation>
        <location evidence="1">Cell outer membrane</location>
    </subcellularLocation>
</comment>
<evidence type="ECO:0000259" key="7">
    <source>
        <dbReference type="Pfam" id="PF14322"/>
    </source>
</evidence>
<name>A0A327S5I4_9FLAO</name>
<evidence type="ECO:0000256" key="4">
    <source>
        <dbReference type="ARBA" id="ARBA00023136"/>
    </source>
</evidence>
<dbReference type="OrthoDB" id="5694214at2"/>
<keyword evidence="3" id="KW-0732">Signal</keyword>
<feature type="domain" description="RagB/SusD" evidence="6">
    <location>
        <begin position="244"/>
        <end position="410"/>
    </location>
</feature>
<dbReference type="InterPro" id="IPR012944">
    <property type="entry name" value="SusD_RagB_dom"/>
</dbReference>
<evidence type="ECO:0000259" key="6">
    <source>
        <dbReference type="Pfam" id="PF07980"/>
    </source>
</evidence>
<reference evidence="8 9" key="1">
    <citation type="submission" date="2018-06" db="EMBL/GenBank/DDBJ databases">
        <title>Genomic Encyclopedia of Archaeal and Bacterial Type Strains, Phase II (KMG-II): from individual species to whole genera.</title>
        <authorList>
            <person name="Goeker M."/>
        </authorList>
    </citation>
    <scope>NUCLEOTIDE SEQUENCE [LARGE SCALE GENOMIC DNA]</scope>
    <source>
        <strain evidence="8 9">DSM 12408</strain>
    </source>
</reference>
<comment type="caution">
    <text evidence="8">The sequence shown here is derived from an EMBL/GenBank/DDBJ whole genome shotgun (WGS) entry which is preliminary data.</text>
</comment>
<dbReference type="AlphaFoldDB" id="A0A327S5I4"/>
<dbReference type="Pfam" id="PF07980">
    <property type="entry name" value="SusD_RagB"/>
    <property type="match status" value="1"/>
</dbReference>
<comment type="similarity">
    <text evidence="2">Belongs to the SusD family.</text>
</comment>
<dbReference type="RefSeq" id="WP_083993923.1">
    <property type="nucleotide sequence ID" value="NZ_LZRN01000021.1"/>
</dbReference>
<evidence type="ECO:0000256" key="2">
    <source>
        <dbReference type="ARBA" id="ARBA00006275"/>
    </source>
</evidence>
<dbReference type="InterPro" id="IPR033985">
    <property type="entry name" value="SusD-like_N"/>
</dbReference>
<feature type="domain" description="SusD-like N-terminal" evidence="7">
    <location>
        <begin position="44"/>
        <end position="225"/>
    </location>
</feature>
<dbReference type="Gene3D" id="1.25.40.390">
    <property type="match status" value="1"/>
</dbReference>
<keyword evidence="9" id="KW-1185">Reference proteome</keyword>
<evidence type="ECO:0000256" key="3">
    <source>
        <dbReference type="ARBA" id="ARBA00022729"/>
    </source>
</evidence>
<evidence type="ECO:0000313" key="9">
    <source>
        <dbReference type="Proteomes" id="UP000248987"/>
    </source>
</evidence>
<dbReference type="GO" id="GO:0009279">
    <property type="term" value="C:cell outer membrane"/>
    <property type="evidence" value="ECO:0007669"/>
    <property type="project" value="UniProtKB-SubCell"/>
</dbReference>
<dbReference type="Pfam" id="PF14322">
    <property type="entry name" value="SusD-like_3"/>
    <property type="match status" value="1"/>
</dbReference>
<dbReference type="CDD" id="cd08977">
    <property type="entry name" value="SusD"/>
    <property type="match status" value="1"/>
</dbReference>
<dbReference type="SUPFAM" id="SSF48452">
    <property type="entry name" value="TPR-like"/>
    <property type="match status" value="1"/>
</dbReference>
<organism evidence="8 9">
    <name type="scientific">Gelidibacter algens</name>
    <dbReference type="NCBI Taxonomy" id="49280"/>
    <lineage>
        <taxon>Bacteria</taxon>
        <taxon>Pseudomonadati</taxon>
        <taxon>Bacteroidota</taxon>
        <taxon>Flavobacteriia</taxon>
        <taxon>Flavobacteriales</taxon>
        <taxon>Flavobacteriaceae</taxon>
        <taxon>Gelidibacter</taxon>
    </lineage>
</organism>
<gene>
    <name evidence="8" type="ORF">LX77_02971</name>
</gene>
<sequence>MKNIYITLFAFLFMLSCDILEPEPLQSLDSSTALADAGSAKGILAGAYTLLQDADYYGSEYPLNSELLADNAIFQGFYQSQSELDQKLVPITNLWITTIWPDIYIVVNSANLLIAGVDDIDDPALDKDAIKGEAYALRALANFDLLRVFGEHFDNSSQFGIPLLLEPIPDNDFNQIPDLARSSVEDVYDQIISDLDQAIALTEGSSDTSTMNYWAALSLRARVNLYRGEYGQAFIDAKKVITEGGFSLEENLDDVFYTTDASAESIFELEFNEQDQSAFNTYLYRRDEYNVDPTLLSSFETGDLRKNYFTRLRGRNRTTKYSDNTNSNNFKIFRLAELYLIRSEAAVFATNDPDAGTEDLNTIRNRAGLDDLAPILTTSQYVDALLYERRAELNFEGHRFFDLVRLGKAESVLGLEAFRKVLPIPRTELQVSDALVQNPGYPSN</sequence>
<protein>
    <submittedName>
        <fullName evidence="8">Putative outer membrane starch-binding protein</fullName>
    </submittedName>
</protein>